<evidence type="ECO:0000313" key="1">
    <source>
        <dbReference type="EMBL" id="TQE09571.1"/>
    </source>
</evidence>
<organism evidence="1 2">
    <name type="scientific">Malus baccata</name>
    <name type="common">Siberian crab apple</name>
    <name type="synonym">Pyrus baccata</name>
    <dbReference type="NCBI Taxonomy" id="106549"/>
    <lineage>
        <taxon>Eukaryota</taxon>
        <taxon>Viridiplantae</taxon>
        <taxon>Streptophyta</taxon>
        <taxon>Embryophyta</taxon>
        <taxon>Tracheophyta</taxon>
        <taxon>Spermatophyta</taxon>
        <taxon>Magnoliopsida</taxon>
        <taxon>eudicotyledons</taxon>
        <taxon>Gunneridae</taxon>
        <taxon>Pentapetalae</taxon>
        <taxon>rosids</taxon>
        <taxon>fabids</taxon>
        <taxon>Rosales</taxon>
        <taxon>Rosaceae</taxon>
        <taxon>Amygdaloideae</taxon>
        <taxon>Maleae</taxon>
        <taxon>Malus</taxon>
    </lineage>
</organism>
<dbReference type="Proteomes" id="UP000315295">
    <property type="component" value="Unassembled WGS sequence"/>
</dbReference>
<proteinExistence type="predicted"/>
<accession>A0A540NEX1</accession>
<protein>
    <submittedName>
        <fullName evidence="1">Uncharacterized protein</fullName>
    </submittedName>
</protein>
<dbReference type="EMBL" id="VIEB01000055">
    <property type="protein sequence ID" value="TQE09571.1"/>
    <property type="molecule type" value="Genomic_DNA"/>
</dbReference>
<evidence type="ECO:0000313" key="2">
    <source>
        <dbReference type="Proteomes" id="UP000315295"/>
    </source>
</evidence>
<keyword evidence="2" id="KW-1185">Reference proteome</keyword>
<name>A0A540NEX1_MALBA</name>
<comment type="caution">
    <text evidence="1">The sequence shown here is derived from an EMBL/GenBank/DDBJ whole genome shotgun (WGS) entry which is preliminary data.</text>
</comment>
<reference evidence="1 2" key="1">
    <citation type="journal article" date="2019" name="G3 (Bethesda)">
        <title>Sequencing of a Wild Apple (Malus baccata) Genome Unravels the Differences Between Cultivated and Wild Apple Species Regarding Disease Resistance and Cold Tolerance.</title>
        <authorList>
            <person name="Chen X."/>
        </authorList>
    </citation>
    <scope>NUCLEOTIDE SEQUENCE [LARGE SCALE GENOMIC DNA]</scope>
    <source>
        <strain evidence="2">cv. Shandingzi</strain>
        <tissue evidence="1">Leaves</tissue>
    </source>
</reference>
<dbReference type="AlphaFoldDB" id="A0A540NEX1"/>
<sequence>MEMSAMIGACYNFSKRVTKLRNLRDASGIHQGLRFQTDCNLILWKMLMQQATAKRCCRHSASFKDLELYIQNKECFRSRMEEVIVLLRFCFLQGAADIPSSPSSRATR</sequence>
<gene>
    <name evidence="1" type="ORF">C1H46_004790</name>
</gene>